<evidence type="ECO:0000313" key="3">
    <source>
        <dbReference type="Proteomes" id="UP000006898"/>
    </source>
</evidence>
<dbReference type="STRING" id="671143.DAMO_0385"/>
<keyword evidence="1" id="KW-0812">Transmembrane</keyword>
<keyword evidence="1" id="KW-1133">Transmembrane helix</keyword>
<protein>
    <submittedName>
        <fullName evidence="2">Uncharacterized protein</fullName>
    </submittedName>
</protein>
<organism evidence="2 3">
    <name type="scientific">Methylomirabilis oxygeniifera</name>
    <dbReference type="NCBI Taxonomy" id="671143"/>
    <lineage>
        <taxon>Bacteria</taxon>
        <taxon>Candidatus Methylomirabilota</taxon>
        <taxon>Candidatus Methylomirabilia</taxon>
        <taxon>Candidatus Methylomirabilales</taxon>
        <taxon>Candidatus Methylomirabilaceae</taxon>
        <taxon>Candidatus Methylomirabilis</taxon>
    </lineage>
</organism>
<dbReference type="Proteomes" id="UP000006898">
    <property type="component" value="Chromosome"/>
</dbReference>
<evidence type="ECO:0000256" key="1">
    <source>
        <dbReference type="SAM" id="Phobius"/>
    </source>
</evidence>
<dbReference type="AlphaFoldDB" id="D5MJA4"/>
<dbReference type="EMBL" id="FP565575">
    <property type="protein sequence ID" value="CBE67469.1"/>
    <property type="molecule type" value="Genomic_DNA"/>
</dbReference>
<reference evidence="2 3" key="1">
    <citation type="journal article" date="2010" name="Nature">
        <title>Nitrite-driven anaerobic methane oxidation by oxygenic bacteria.</title>
        <authorList>
            <person name="Ettwig K.F."/>
            <person name="Butler M.K."/>
            <person name="Le Paslier D."/>
            <person name="Pelletier E."/>
            <person name="Mangenot S."/>
            <person name="Kuypers M.M.M."/>
            <person name="Schreiber F."/>
            <person name="Dutilh B.E."/>
            <person name="Zedelius J."/>
            <person name="de Beer D."/>
            <person name="Gloerich J."/>
            <person name="Wessels H.J.C.T."/>
            <person name="van Allen T."/>
            <person name="Luesken F."/>
            <person name="Wu M."/>
            <person name="van de Pas-Schoonen K.T."/>
            <person name="Op den Camp H.J.M."/>
            <person name="Janssen-Megens E.M."/>
            <person name="Francoijs K-J."/>
            <person name="Stunnenberg H."/>
            <person name="Weissenbach J."/>
            <person name="Jetten M.S.M."/>
            <person name="Strous M."/>
        </authorList>
    </citation>
    <scope>NUCLEOTIDE SEQUENCE [LARGE SCALE GENOMIC DNA]</scope>
</reference>
<keyword evidence="1" id="KW-0472">Membrane</keyword>
<proteinExistence type="predicted"/>
<evidence type="ECO:0000313" key="2">
    <source>
        <dbReference type="EMBL" id="CBE67469.1"/>
    </source>
</evidence>
<accession>D5MJA4</accession>
<feature type="transmembrane region" description="Helical" evidence="1">
    <location>
        <begin position="6"/>
        <end position="23"/>
    </location>
</feature>
<sequence>MESLLWQLGGLVLVGVLTYLIVFRKRGSG</sequence>
<dbReference type="KEGG" id="mox:DAMO_0385"/>
<name>D5MJA4_METO1</name>
<gene>
    <name evidence="2" type="ORF">DAMO_0385</name>
</gene>
<dbReference type="HOGENOM" id="CLU_3408969_0_0_0"/>